<comment type="caution">
    <text evidence="1">The sequence shown here is derived from an EMBL/GenBank/DDBJ whole genome shotgun (WGS) entry which is preliminary data.</text>
</comment>
<evidence type="ECO:0000313" key="1">
    <source>
        <dbReference type="EMBL" id="MFC6753001.1"/>
    </source>
</evidence>
<gene>
    <name evidence="1" type="ORF">ACFQEU_05905</name>
</gene>
<proteinExistence type="predicted"/>
<dbReference type="Proteomes" id="UP001596442">
    <property type="component" value="Unassembled WGS sequence"/>
</dbReference>
<organism evidence="1 2">
    <name type="scientific">Halorubrum tibetense</name>
    <dbReference type="NCBI Taxonomy" id="175631"/>
    <lineage>
        <taxon>Archaea</taxon>
        <taxon>Methanobacteriati</taxon>
        <taxon>Methanobacteriota</taxon>
        <taxon>Stenosarchaea group</taxon>
        <taxon>Halobacteria</taxon>
        <taxon>Halobacteriales</taxon>
        <taxon>Haloferacaceae</taxon>
        <taxon>Halorubrum</taxon>
    </lineage>
</organism>
<reference evidence="1 2" key="1">
    <citation type="journal article" date="2019" name="Int. J. Syst. Evol. Microbiol.">
        <title>The Global Catalogue of Microorganisms (GCM) 10K type strain sequencing project: providing services to taxonomists for standard genome sequencing and annotation.</title>
        <authorList>
            <consortium name="The Broad Institute Genomics Platform"/>
            <consortium name="The Broad Institute Genome Sequencing Center for Infectious Disease"/>
            <person name="Wu L."/>
            <person name="Ma J."/>
        </authorList>
    </citation>
    <scope>NUCLEOTIDE SEQUENCE [LARGE SCALE GENOMIC DNA]</scope>
    <source>
        <strain evidence="1 2">CGMCC 1.3239</strain>
    </source>
</reference>
<keyword evidence="2" id="KW-1185">Reference proteome</keyword>
<protein>
    <submittedName>
        <fullName evidence="1">Peptidase M28</fullName>
    </submittedName>
</protein>
<feature type="non-terminal residue" evidence="1">
    <location>
        <position position="50"/>
    </location>
</feature>
<dbReference type="AlphaFoldDB" id="A0ABD5S9D4"/>
<name>A0ABD5S9D4_9EURY</name>
<evidence type="ECO:0000313" key="2">
    <source>
        <dbReference type="Proteomes" id="UP001596442"/>
    </source>
</evidence>
<sequence length="50" mass="5378">MVELPDRVVGDARTSDFGWELLTDLTDIGNRMAGSAGERRGAERIVAACV</sequence>
<dbReference type="EMBL" id="JBHSWW010000055">
    <property type="protein sequence ID" value="MFC6753001.1"/>
    <property type="molecule type" value="Genomic_DNA"/>
</dbReference>
<accession>A0ABD5S9D4</accession>